<organism evidence="2 3">
    <name type="scientific">Prorocentrum cordatum</name>
    <dbReference type="NCBI Taxonomy" id="2364126"/>
    <lineage>
        <taxon>Eukaryota</taxon>
        <taxon>Sar</taxon>
        <taxon>Alveolata</taxon>
        <taxon>Dinophyceae</taxon>
        <taxon>Prorocentrales</taxon>
        <taxon>Prorocentraceae</taxon>
        <taxon>Prorocentrum</taxon>
    </lineage>
</organism>
<sequence length="550" mass="59330">MAAISGDSTTIQEMFERSAECIPCNSMVIQEIFNLIPFPCLHFLVNSCMPGQLLGAWRRNGDLLRSLHLCALGTAISECQPPAGPPPRAAARRARRPRPMAALVRPWPAPHGPGRPRGAPAAGAAAPRRPPRRAAAAGAPAAAVLLGGSAPIGAAAAAARRRGRRAAGRARGRQRPARGARGGEGVDVARGGEGADVVLSVAAARTSYKEFLLVTEETRPFYYRVSDTVLTAYGAICFLTSVLEPETAIRYHFTELEDFINVSFFIKFLLLFWSNDWKTGWLFTGKALLDLASCLPVISIPVRFMGAPALEDYLNLLQIARFLRLLVETRGSTPLPLEQQLVSVLLSLLGTMTVSATVLFLYESSPGVPLAYRSFEDCLLYMVNLFAGRDLPWVPQQPLGKLVSAAATCLSIVFIPFLVSRTVELFTESKSAGALPEPAGEAGPQGLLPRPDLATPPRPAVGEPADGEVLIEAGAPFWAAAVARLDRLVGSRLLSLEEAKLIRRRCLLRDPQVEILHLCYHRPTADSVYAGRLRELLSFESEPGPARPSP</sequence>
<evidence type="ECO:0000256" key="1">
    <source>
        <dbReference type="SAM" id="MobiDB-lite"/>
    </source>
</evidence>
<feature type="compositionally biased region" description="Low complexity" evidence="1">
    <location>
        <begin position="116"/>
        <end position="134"/>
    </location>
</feature>
<evidence type="ECO:0008006" key="4">
    <source>
        <dbReference type="Google" id="ProtNLM"/>
    </source>
</evidence>
<protein>
    <recommendedName>
        <fullName evidence="4">Ion transport domain-containing protein</fullName>
    </recommendedName>
</protein>
<evidence type="ECO:0000313" key="2">
    <source>
        <dbReference type="EMBL" id="CAK0873428.1"/>
    </source>
</evidence>
<comment type="caution">
    <text evidence="2">The sequence shown here is derived from an EMBL/GenBank/DDBJ whole genome shotgun (WGS) entry which is preliminary data.</text>
</comment>
<feature type="region of interest" description="Disordered" evidence="1">
    <location>
        <begin position="433"/>
        <end position="452"/>
    </location>
</feature>
<dbReference type="SUPFAM" id="SSF81324">
    <property type="entry name" value="Voltage-gated potassium channels"/>
    <property type="match status" value="1"/>
</dbReference>
<name>A0ABN9VKM0_9DINO</name>
<accession>A0ABN9VKM0</accession>
<dbReference type="EMBL" id="CAUYUJ010017282">
    <property type="protein sequence ID" value="CAK0873428.1"/>
    <property type="molecule type" value="Genomic_DNA"/>
</dbReference>
<feature type="region of interest" description="Disordered" evidence="1">
    <location>
        <begin position="103"/>
        <end position="134"/>
    </location>
</feature>
<feature type="region of interest" description="Disordered" evidence="1">
    <location>
        <begin position="163"/>
        <end position="187"/>
    </location>
</feature>
<reference evidence="2" key="1">
    <citation type="submission" date="2023-10" db="EMBL/GenBank/DDBJ databases">
        <authorList>
            <person name="Chen Y."/>
            <person name="Shah S."/>
            <person name="Dougan E. K."/>
            <person name="Thang M."/>
            <person name="Chan C."/>
        </authorList>
    </citation>
    <scope>NUCLEOTIDE SEQUENCE [LARGE SCALE GENOMIC DNA]</scope>
</reference>
<evidence type="ECO:0000313" key="3">
    <source>
        <dbReference type="Proteomes" id="UP001189429"/>
    </source>
</evidence>
<keyword evidence="3" id="KW-1185">Reference proteome</keyword>
<gene>
    <name evidence="2" type="ORF">PCOR1329_LOCUS58643</name>
</gene>
<proteinExistence type="predicted"/>
<dbReference type="Proteomes" id="UP001189429">
    <property type="component" value="Unassembled WGS sequence"/>
</dbReference>
<dbReference type="Gene3D" id="1.10.287.70">
    <property type="match status" value="1"/>
</dbReference>
<feature type="compositionally biased region" description="Low complexity" evidence="1">
    <location>
        <begin position="433"/>
        <end position="447"/>
    </location>
</feature>
<feature type="compositionally biased region" description="Basic residues" evidence="1">
    <location>
        <begin position="163"/>
        <end position="178"/>
    </location>
</feature>